<dbReference type="GO" id="GO:0005886">
    <property type="term" value="C:plasma membrane"/>
    <property type="evidence" value="ECO:0007669"/>
    <property type="project" value="TreeGrafter"/>
</dbReference>
<evidence type="ECO:0000256" key="6">
    <source>
        <dbReference type="ARBA" id="ARBA00023136"/>
    </source>
</evidence>
<dbReference type="Proteomes" id="UP000663861">
    <property type="component" value="Unassembled WGS sequence"/>
</dbReference>
<feature type="non-terminal residue" evidence="12">
    <location>
        <position position="1"/>
    </location>
</feature>
<dbReference type="GO" id="GO:0015926">
    <property type="term" value="F:glucosidase activity"/>
    <property type="evidence" value="ECO:0007669"/>
    <property type="project" value="TreeGrafter"/>
</dbReference>
<dbReference type="GO" id="GO:0031505">
    <property type="term" value="P:fungal-type cell wall organization"/>
    <property type="evidence" value="ECO:0007669"/>
    <property type="project" value="TreeGrafter"/>
</dbReference>
<feature type="region of interest" description="Disordered" evidence="9">
    <location>
        <begin position="106"/>
        <end position="126"/>
    </location>
</feature>
<evidence type="ECO:0000313" key="13">
    <source>
        <dbReference type="Proteomes" id="UP000663861"/>
    </source>
</evidence>
<evidence type="ECO:0000256" key="2">
    <source>
        <dbReference type="ARBA" id="ARBA00010962"/>
    </source>
</evidence>
<dbReference type="EMBL" id="CAJMWY010004500">
    <property type="protein sequence ID" value="CAE6533395.1"/>
    <property type="molecule type" value="Genomic_DNA"/>
</dbReference>
<dbReference type="InterPro" id="IPR005629">
    <property type="entry name" value="Skn1/Kre6/Sbg1"/>
</dbReference>
<comment type="subcellular location">
    <subcellularLocation>
        <location evidence="1">Membrane</location>
        <topology evidence="1">Single-pass type II membrane protein</topology>
    </subcellularLocation>
</comment>
<dbReference type="PANTHER" id="PTHR31361">
    <property type="entry name" value="BETA-GLUCAN SYNTHESIS-ASSOCIATED PROTEIN KRE6-RELATED"/>
    <property type="match status" value="1"/>
</dbReference>
<dbReference type="Gene3D" id="2.60.120.200">
    <property type="match status" value="2"/>
</dbReference>
<evidence type="ECO:0000256" key="4">
    <source>
        <dbReference type="ARBA" id="ARBA00022968"/>
    </source>
</evidence>
<protein>
    <recommendedName>
        <fullName evidence="11">GH16 domain-containing protein</fullName>
    </recommendedName>
</protein>
<keyword evidence="6 10" id="KW-0472">Membrane</keyword>
<keyword evidence="4" id="KW-0735">Signal-anchor</keyword>
<feature type="region of interest" description="Disordered" evidence="9">
    <location>
        <begin position="461"/>
        <end position="480"/>
    </location>
</feature>
<comment type="caution">
    <text evidence="12">The sequence shown here is derived from an EMBL/GenBank/DDBJ whole genome shotgun (WGS) entry which is preliminary data.</text>
</comment>
<evidence type="ECO:0000256" key="1">
    <source>
        <dbReference type="ARBA" id="ARBA00004606"/>
    </source>
</evidence>
<dbReference type="GO" id="GO:0006078">
    <property type="term" value="P:(1-&gt;6)-beta-D-glucan biosynthetic process"/>
    <property type="evidence" value="ECO:0007669"/>
    <property type="project" value="TreeGrafter"/>
</dbReference>
<comment type="similarity">
    <text evidence="2">Belongs to the SKN1/KRE6 family.</text>
</comment>
<organism evidence="12 13">
    <name type="scientific">Rhizoctonia solani</name>
    <dbReference type="NCBI Taxonomy" id="456999"/>
    <lineage>
        <taxon>Eukaryota</taxon>
        <taxon>Fungi</taxon>
        <taxon>Dikarya</taxon>
        <taxon>Basidiomycota</taxon>
        <taxon>Agaricomycotina</taxon>
        <taxon>Agaricomycetes</taxon>
        <taxon>Cantharellales</taxon>
        <taxon>Ceratobasidiaceae</taxon>
        <taxon>Rhizoctonia</taxon>
    </lineage>
</organism>
<accession>A0A8H3DJ85</accession>
<keyword evidence="8" id="KW-0961">Cell wall biogenesis/degradation</keyword>
<keyword evidence="3 10" id="KW-0812">Transmembrane</keyword>
<evidence type="ECO:0000256" key="8">
    <source>
        <dbReference type="ARBA" id="ARBA00023316"/>
    </source>
</evidence>
<feature type="transmembrane region" description="Helical" evidence="10">
    <location>
        <begin position="143"/>
        <end position="166"/>
    </location>
</feature>
<keyword evidence="7" id="KW-0325">Glycoprotein</keyword>
<dbReference type="PANTHER" id="PTHR31361:SF1">
    <property type="entry name" value="BETA-GLUCAN SYNTHESIS-ASSOCIATED PROTEIN KRE6-RELATED"/>
    <property type="match status" value="1"/>
</dbReference>
<evidence type="ECO:0000256" key="3">
    <source>
        <dbReference type="ARBA" id="ARBA00022692"/>
    </source>
</evidence>
<dbReference type="InterPro" id="IPR000757">
    <property type="entry name" value="Beta-glucanase-like"/>
</dbReference>
<evidence type="ECO:0000256" key="9">
    <source>
        <dbReference type="SAM" id="MobiDB-lite"/>
    </source>
</evidence>
<evidence type="ECO:0000313" key="12">
    <source>
        <dbReference type="EMBL" id="CAE6533395.1"/>
    </source>
</evidence>
<sequence>HGTDAASNSYSSLPLLSSGDSKIALDRFKEPIVEKLFPKSPDWVHSPASGPIEPAIARPSRLLTGLSDSKGYSDYDSGSLSGSKSSVSRAHFSSAYSLGPDPALWGMRSTTNDHPEPDDDLHNPDPVRDRRLDRHFSFSMRGLSNVGCLLILFLSLLLLFAGYPIVTYLTRAPMSTLGAYNLGGINASGQVPEILGFRGMFNFLNQCLYELIPVKVLSIKIHLSLHILALHTWMGQPTTWFSVTSSMWRAGASILAMTPTPKSAYTRTSHVDGTTYDLVFSDEFNVEGRSFYPGDDPYWEAVDLHYWYVPVIARVTNNIEWYDPAQVTTLNGSLRIELAKRNNHDMNYTGGMLSSWNKFCFTQGYLEASISLPGASNVYGLWPAFWILGNLGRASYGATLEGNWPYTYDTCDVGTLANQTDPVTKLPAAAHVGGPPSTNGEMSYLGGQRLSACTCTSESDGTDGRQMVHPGPKKADGSYVGRGAPEIDIFEAAVDTTTLIGHVSQSGQWAPFNAAFRWDNESNLVIYDHEKSHLNTFIGNERQQTTSVITDTNQQCYTGSGGCFQTYGAEYKLGEDGYIQWVTDDSPVFMVKAAGLGPDPVMQIGPRPIPPEPMYILFNLGMSYNFGPIDLEHIVFPAYMLVDYVRVYQPSGQINIGCDPEDYPTADYINTYIEAYTNPNLTTWVDDYKQRIPKNRLIDQC</sequence>
<feature type="compositionally biased region" description="Basic and acidic residues" evidence="9">
    <location>
        <begin position="111"/>
        <end position="126"/>
    </location>
</feature>
<reference evidence="12" key="1">
    <citation type="submission" date="2021-01" db="EMBL/GenBank/DDBJ databases">
        <authorList>
            <person name="Kaushik A."/>
        </authorList>
    </citation>
    <scope>NUCLEOTIDE SEQUENCE</scope>
    <source>
        <strain evidence="12">AG4-RS23</strain>
    </source>
</reference>
<evidence type="ECO:0000256" key="5">
    <source>
        <dbReference type="ARBA" id="ARBA00022989"/>
    </source>
</evidence>
<proteinExistence type="inferred from homology"/>
<evidence type="ECO:0000256" key="10">
    <source>
        <dbReference type="SAM" id="Phobius"/>
    </source>
</evidence>
<dbReference type="Pfam" id="PF03935">
    <property type="entry name" value="SKN1_KRE6_Sbg1"/>
    <property type="match status" value="2"/>
</dbReference>
<gene>
    <name evidence="12" type="ORF">RDB_LOCUS179758</name>
</gene>
<name>A0A8H3DJ85_9AGAM</name>
<dbReference type="FunFam" id="2.60.120.200:FF:000259">
    <property type="entry name" value="Chromosome 9, whole genome shotgun sequence"/>
    <property type="match status" value="1"/>
</dbReference>
<evidence type="ECO:0000259" key="11">
    <source>
        <dbReference type="PROSITE" id="PS51762"/>
    </source>
</evidence>
<evidence type="ECO:0000256" key="7">
    <source>
        <dbReference type="ARBA" id="ARBA00023180"/>
    </source>
</evidence>
<feature type="domain" description="GH16" evidence="11">
    <location>
        <begin position="231"/>
        <end position="653"/>
    </location>
</feature>
<keyword evidence="5 10" id="KW-1133">Transmembrane helix</keyword>
<dbReference type="InterPro" id="IPR013320">
    <property type="entry name" value="ConA-like_dom_sf"/>
</dbReference>
<dbReference type="SUPFAM" id="SSF49899">
    <property type="entry name" value="Concanavalin A-like lectins/glucanases"/>
    <property type="match status" value="1"/>
</dbReference>
<dbReference type="GO" id="GO:0005789">
    <property type="term" value="C:endoplasmic reticulum membrane"/>
    <property type="evidence" value="ECO:0007669"/>
    <property type="project" value="TreeGrafter"/>
</dbReference>
<dbReference type="PROSITE" id="PS51762">
    <property type="entry name" value="GH16_2"/>
    <property type="match status" value="1"/>
</dbReference>
<dbReference type="AlphaFoldDB" id="A0A8H3DJ85"/>